<dbReference type="KEGG" id="nabu:FZC36_02345"/>
<dbReference type="SMART" id="SM00072">
    <property type="entry name" value="GuKc"/>
    <property type="match status" value="1"/>
</dbReference>
<dbReference type="InterPro" id="IPR008145">
    <property type="entry name" value="GK/Ca_channel_bsu"/>
</dbReference>
<dbReference type="GO" id="GO:0004385">
    <property type="term" value="F:GMP kinase activity"/>
    <property type="evidence" value="ECO:0007669"/>
    <property type="project" value="TreeGrafter"/>
</dbReference>
<keyword evidence="2" id="KW-0808">Transferase</keyword>
<accession>A0A5C0UHR2</accession>
<dbReference type="SUPFAM" id="SSF52540">
    <property type="entry name" value="P-loop containing nucleoside triphosphate hydrolases"/>
    <property type="match status" value="1"/>
</dbReference>
<dbReference type="Pfam" id="PF00625">
    <property type="entry name" value="Guanylate_kin"/>
    <property type="match status" value="1"/>
</dbReference>
<proteinExistence type="inferred from homology"/>
<keyword evidence="6" id="KW-1185">Reference proteome</keyword>
<dbReference type="OrthoDB" id="9808150at2"/>
<dbReference type="InterPro" id="IPR020590">
    <property type="entry name" value="Guanylate_kinase_CS"/>
</dbReference>
<dbReference type="PROSITE" id="PS00856">
    <property type="entry name" value="GUANYLATE_KINASE_1"/>
    <property type="match status" value="1"/>
</dbReference>
<dbReference type="Gene3D" id="3.40.50.300">
    <property type="entry name" value="P-loop containing nucleotide triphosphate hydrolases"/>
    <property type="match status" value="1"/>
</dbReference>
<dbReference type="PANTHER" id="PTHR23117">
    <property type="entry name" value="GUANYLATE KINASE-RELATED"/>
    <property type="match status" value="1"/>
</dbReference>
<evidence type="ECO:0000256" key="3">
    <source>
        <dbReference type="ARBA" id="ARBA00022777"/>
    </source>
</evidence>
<dbReference type="RefSeq" id="WP_148972373.1">
    <property type="nucleotide sequence ID" value="NZ_CP043314.1"/>
</dbReference>
<dbReference type="GO" id="GO:0005829">
    <property type="term" value="C:cytosol"/>
    <property type="evidence" value="ECO:0007669"/>
    <property type="project" value="TreeGrafter"/>
</dbReference>
<gene>
    <name evidence="5" type="ORF">FZC36_02345</name>
</gene>
<name>A0A5C0UHR2_9PROT</name>
<dbReference type="EMBL" id="CP043314">
    <property type="protein sequence ID" value="QEK39250.1"/>
    <property type="molecule type" value="Genomic_DNA"/>
</dbReference>
<organism evidence="5 6">
    <name type="scientific">Candidatus Nesciobacter abundans</name>
    <dbReference type="NCBI Taxonomy" id="2601668"/>
    <lineage>
        <taxon>Bacteria</taxon>
        <taxon>Pseudomonadati</taxon>
        <taxon>Pseudomonadota</taxon>
        <taxon>Alphaproteobacteria</taxon>
        <taxon>Holosporales</taxon>
        <taxon>Holosporaceae</taxon>
        <taxon>Candidatus Nesciobacter</taxon>
    </lineage>
</organism>
<reference evidence="5 6" key="1">
    <citation type="submission" date="2019-08" db="EMBL/GenBank/DDBJ databases">
        <title>Highly reduced genomes of protist endosymbionts show evolutionary convergence.</title>
        <authorList>
            <person name="George E."/>
            <person name="Husnik F."/>
            <person name="Tashyreva D."/>
            <person name="Prokopchuk G."/>
            <person name="Horak A."/>
            <person name="Kwong W.K."/>
            <person name="Lukes J."/>
            <person name="Keeling P.J."/>
        </authorList>
    </citation>
    <scope>NUCLEOTIDE SEQUENCE [LARGE SCALE GENOMIC DNA]</scope>
    <source>
        <strain evidence="5">1604HC</strain>
    </source>
</reference>
<comment type="similarity">
    <text evidence="1">Belongs to the guanylate kinase family.</text>
</comment>
<evidence type="ECO:0000313" key="5">
    <source>
        <dbReference type="EMBL" id="QEK39250.1"/>
    </source>
</evidence>
<dbReference type="PROSITE" id="PS50052">
    <property type="entry name" value="GUANYLATE_KINASE_2"/>
    <property type="match status" value="1"/>
</dbReference>
<dbReference type="AlphaFoldDB" id="A0A5C0UHR2"/>
<evidence type="ECO:0000256" key="1">
    <source>
        <dbReference type="ARBA" id="ARBA00005790"/>
    </source>
</evidence>
<dbReference type="InterPro" id="IPR027417">
    <property type="entry name" value="P-loop_NTPase"/>
</dbReference>
<sequence>MSNLVIVLVGPSGSGKTSLSCMLVDFGFYKPITCTTRSKRDSEKHGVDYFFLSEYEFLQRKELGKLADWDNIFGCWYGIEKSQVEDINKPIILAASYKGVENLKESTNKKVISVFLNPPSKNEIECRINDRDGSVCKDNLKKRMTSFDSEMENMSKCDYVVSTDQAIEKSLEDILCIHSKFGLI</sequence>
<dbReference type="CDD" id="cd00071">
    <property type="entry name" value="GMPK"/>
    <property type="match status" value="1"/>
</dbReference>
<feature type="domain" description="Guanylate kinase-like" evidence="4">
    <location>
        <begin position="3"/>
        <end position="179"/>
    </location>
</feature>
<dbReference type="Proteomes" id="UP000324924">
    <property type="component" value="Chromosome"/>
</dbReference>
<dbReference type="InterPro" id="IPR008144">
    <property type="entry name" value="Guanylate_kin-like_dom"/>
</dbReference>
<evidence type="ECO:0000313" key="6">
    <source>
        <dbReference type="Proteomes" id="UP000324924"/>
    </source>
</evidence>
<keyword evidence="3" id="KW-0418">Kinase</keyword>
<protein>
    <recommendedName>
        <fullName evidence="4">Guanylate kinase-like domain-containing protein</fullName>
    </recommendedName>
</protein>
<evidence type="ECO:0000259" key="4">
    <source>
        <dbReference type="PROSITE" id="PS50052"/>
    </source>
</evidence>
<evidence type="ECO:0000256" key="2">
    <source>
        <dbReference type="ARBA" id="ARBA00022679"/>
    </source>
</evidence>
<dbReference type="PANTHER" id="PTHR23117:SF13">
    <property type="entry name" value="GUANYLATE KINASE"/>
    <property type="match status" value="1"/>
</dbReference>